<reference evidence="2 3" key="1">
    <citation type="journal article" date="2020" name="Insects">
        <title>Bacteria Belonging to Pseudomonas typographi sp. nov. from the Bark Beetle Ips typographus Have Genomic Potential to Aid in the Host Ecology.</title>
        <authorList>
            <person name="Peral-Aranega E."/>
            <person name="Saati-Santamaria Z."/>
            <person name="Kolarik M."/>
            <person name="Rivas R."/>
            <person name="Garcia-Fraile P."/>
        </authorList>
    </citation>
    <scope>NUCLEOTIDE SEQUENCE [LARGE SCALE GENOMIC DNA]</scope>
    <source>
        <strain evidence="2 3">CA3A</strain>
    </source>
</reference>
<sequence length="67" mass="6942">MIRRLAALTHVNPAREQGATSPLMIPMLAVGLVLIAGGVACASPVQMLIGAFCSAAGLLCQRKAPWQ</sequence>
<keyword evidence="3" id="KW-1185">Reference proteome</keyword>
<organism evidence="2 3">
    <name type="scientific">Pseudomonas typographi</name>
    <dbReference type="NCBI Taxonomy" id="2715964"/>
    <lineage>
        <taxon>Bacteria</taxon>
        <taxon>Pseudomonadati</taxon>
        <taxon>Pseudomonadota</taxon>
        <taxon>Gammaproteobacteria</taxon>
        <taxon>Pseudomonadales</taxon>
        <taxon>Pseudomonadaceae</taxon>
        <taxon>Pseudomonas</taxon>
    </lineage>
</organism>
<accession>A0ABR7Z0N8</accession>
<dbReference type="RefSeq" id="WP_190419995.1">
    <property type="nucleotide sequence ID" value="NZ_JAAOCA010000010.1"/>
</dbReference>
<gene>
    <name evidence="2" type="ORF">HAQ05_10090</name>
</gene>
<evidence type="ECO:0000313" key="3">
    <source>
        <dbReference type="Proteomes" id="UP000805841"/>
    </source>
</evidence>
<keyword evidence="1" id="KW-0812">Transmembrane</keyword>
<evidence type="ECO:0000313" key="2">
    <source>
        <dbReference type="EMBL" id="MBD1599056.1"/>
    </source>
</evidence>
<dbReference type="EMBL" id="JAAOCA010000010">
    <property type="protein sequence ID" value="MBD1599056.1"/>
    <property type="molecule type" value="Genomic_DNA"/>
</dbReference>
<comment type="caution">
    <text evidence="2">The sequence shown here is derived from an EMBL/GenBank/DDBJ whole genome shotgun (WGS) entry which is preliminary data.</text>
</comment>
<keyword evidence="1" id="KW-0472">Membrane</keyword>
<dbReference type="Proteomes" id="UP000805841">
    <property type="component" value="Unassembled WGS sequence"/>
</dbReference>
<protein>
    <submittedName>
        <fullName evidence="2">Uncharacterized protein</fullName>
    </submittedName>
</protein>
<feature type="transmembrane region" description="Helical" evidence="1">
    <location>
        <begin position="27"/>
        <end position="60"/>
    </location>
</feature>
<keyword evidence="1" id="KW-1133">Transmembrane helix</keyword>
<proteinExistence type="predicted"/>
<name>A0ABR7Z0N8_9PSED</name>
<evidence type="ECO:0000256" key="1">
    <source>
        <dbReference type="SAM" id="Phobius"/>
    </source>
</evidence>